<dbReference type="PANTHER" id="PTHR46173">
    <property type="entry name" value="CCA TRNA NUCLEOTIDYLTRANSFERASE 1, MITOCHONDRIAL"/>
    <property type="match status" value="1"/>
</dbReference>
<dbReference type="Pfam" id="PF13735">
    <property type="entry name" value="tRNA_NucTran2_2"/>
    <property type="match status" value="1"/>
</dbReference>
<organism evidence="13 14">
    <name type="scientific">Evansella cellulosilytica (strain ATCC 21833 / DSM 2522 / FERM P-1141 / JCM 9156 / N-4)</name>
    <name type="common">Bacillus cellulosilyticus</name>
    <dbReference type="NCBI Taxonomy" id="649639"/>
    <lineage>
        <taxon>Bacteria</taxon>
        <taxon>Bacillati</taxon>
        <taxon>Bacillota</taxon>
        <taxon>Bacilli</taxon>
        <taxon>Bacillales</taxon>
        <taxon>Bacillaceae</taxon>
        <taxon>Evansella</taxon>
    </lineage>
</organism>
<dbReference type="PANTHER" id="PTHR46173:SF1">
    <property type="entry name" value="CCA TRNA NUCLEOTIDYLTRANSFERASE 1, MITOCHONDRIAL"/>
    <property type="match status" value="1"/>
</dbReference>
<keyword evidence="7" id="KW-0460">Magnesium</keyword>
<evidence type="ECO:0000256" key="4">
    <source>
        <dbReference type="ARBA" id="ARBA00022695"/>
    </source>
</evidence>
<evidence type="ECO:0000259" key="12">
    <source>
        <dbReference type="Pfam" id="PF13735"/>
    </source>
</evidence>
<reference evidence="13 14" key="1">
    <citation type="submission" date="2010-12" db="EMBL/GenBank/DDBJ databases">
        <title>Complete sequence of Bacillus cellulosilyticus DSM 2522.</title>
        <authorList>
            <consortium name="US DOE Joint Genome Institute"/>
            <person name="Lucas S."/>
            <person name="Copeland A."/>
            <person name="Lapidus A."/>
            <person name="Cheng J.-F."/>
            <person name="Bruce D."/>
            <person name="Goodwin L."/>
            <person name="Pitluck S."/>
            <person name="Chertkov O."/>
            <person name="Detter J.C."/>
            <person name="Han C."/>
            <person name="Tapia R."/>
            <person name="Land M."/>
            <person name="Hauser L."/>
            <person name="Jeffries C."/>
            <person name="Kyrpides N."/>
            <person name="Ivanova N."/>
            <person name="Mikhailova N."/>
            <person name="Brumm P."/>
            <person name="Mead D."/>
            <person name="Woyke T."/>
        </authorList>
    </citation>
    <scope>NUCLEOTIDE SEQUENCE [LARGE SCALE GENOMIC DNA]</scope>
    <source>
        <strain evidence="14">ATCC 21833 / DSM 2522 / FERM P-1141 / JCM 9156 / N-4</strain>
    </source>
</reference>
<evidence type="ECO:0000256" key="9">
    <source>
        <dbReference type="RuleBase" id="RU003953"/>
    </source>
</evidence>
<dbReference type="Gene3D" id="3.30.460.10">
    <property type="entry name" value="Beta Polymerase, domain 2"/>
    <property type="match status" value="1"/>
</dbReference>
<evidence type="ECO:0000259" key="10">
    <source>
        <dbReference type="Pfam" id="PF01743"/>
    </source>
</evidence>
<dbReference type="InterPro" id="IPR043519">
    <property type="entry name" value="NT_sf"/>
</dbReference>
<dbReference type="CDD" id="cd05398">
    <property type="entry name" value="NT_ClassII-CCAase"/>
    <property type="match status" value="1"/>
</dbReference>
<dbReference type="SUPFAM" id="SSF81301">
    <property type="entry name" value="Nucleotidyltransferase"/>
    <property type="match status" value="1"/>
</dbReference>
<dbReference type="GO" id="GO:0008033">
    <property type="term" value="P:tRNA processing"/>
    <property type="evidence" value="ECO:0007669"/>
    <property type="project" value="UniProtKB-KW"/>
</dbReference>
<evidence type="ECO:0000256" key="3">
    <source>
        <dbReference type="ARBA" id="ARBA00022694"/>
    </source>
</evidence>
<dbReference type="GO" id="GO:0046872">
    <property type="term" value="F:metal ion binding"/>
    <property type="evidence" value="ECO:0007669"/>
    <property type="project" value="UniProtKB-KW"/>
</dbReference>
<keyword evidence="2 9" id="KW-0808">Transferase</keyword>
<dbReference type="InterPro" id="IPR032828">
    <property type="entry name" value="PolyA_RNA-bd"/>
</dbReference>
<dbReference type="GO" id="GO:0000166">
    <property type="term" value="F:nucleotide binding"/>
    <property type="evidence" value="ECO:0007669"/>
    <property type="project" value="UniProtKB-KW"/>
</dbReference>
<sequence length="385" mass="43967">MISNESAAIHILNSLESYGFEAFIVGGAVRDKLLKRKPNDIDICTKASIKQIQSIFPSSIHVGSNHGTLIVKIKGCTLEVSTYRARNGEKPTIYSDLSLRDFTINAMAIDIRGNIIDPYDGQLAIKRKVIEVVQSGQRFIEDPIRLLRAIRIAKQLNFSIENKTSALLTDSAHLIKEVAAERITAEFQKIVTAVLNKKEVCELVSGDVVQNIPFMFPEKKVIESLKRYPYEFIVKHHVEWWMLASFSYDSNETVHILSELKLSKKVVKDITFISKLVIEVISTSWSDYHLYLLGRERLIFAEKLLSLIQMRENKSSILLDKYDSLPIHDNKELAITGQELLEWFPQERGKWIGDRLKKVEEAVVLNKVANEKKAIFNSLKREIIK</sequence>
<feature type="domain" description="Poly A polymerase head" evidence="10">
    <location>
        <begin position="22"/>
        <end position="130"/>
    </location>
</feature>
<dbReference type="InterPro" id="IPR032810">
    <property type="entry name" value="CCA-adding_enz_C"/>
</dbReference>
<evidence type="ECO:0000256" key="8">
    <source>
        <dbReference type="ARBA" id="ARBA00022884"/>
    </source>
</evidence>
<evidence type="ECO:0000259" key="11">
    <source>
        <dbReference type="Pfam" id="PF12627"/>
    </source>
</evidence>
<name>E6TZI9_EVAC2</name>
<keyword evidence="4 13" id="KW-0548">Nucleotidyltransferase</keyword>
<evidence type="ECO:0000256" key="5">
    <source>
        <dbReference type="ARBA" id="ARBA00022723"/>
    </source>
</evidence>
<feature type="domain" description="CCA-adding enzyme C-terminal" evidence="12">
    <location>
        <begin position="239"/>
        <end position="377"/>
    </location>
</feature>
<keyword evidence="5" id="KW-0479">Metal-binding</keyword>
<gene>
    <name evidence="13" type="ordered locus">Bcell_1901</name>
</gene>
<dbReference type="NCBIfam" id="NF009814">
    <property type="entry name" value="PRK13299.1"/>
    <property type="match status" value="1"/>
</dbReference>
<evidence type="ECO:0000256" key="1">
    <source>
        <dbReference type="ARBA" id="ARBA00001946"/>
    </source>
</evidence>
<dbReference type="EMBL" id="CP002394">
    <property type="protein sequence ID" value="ADU30163.1"/>
    <property type="molecule type" value="Genomic_DNA"/>
</dbReference>
<keyword evidence="8 9" id="KW-0694">RNA-binding</keyword>
<dbReference type="HOGENOM" id="CLU_015961_3_0_9"/>
<dbReference type="Proteomes" id="UP000001401">
    <property type="component" value="Chromosome"/>
</dbReference>
<protein>
    <submittedName>
        <fullName evidence="13">Polynucleotide adenylyltransferase region</fullName>
    </submittedName>
</protein>
<evidence type="ECO:0000256" key="6">
    <source>
        <dbReference type="ARBA" id="ARBA00022741"/>
    </source>
</evidence>
<keyword evidence="14" id="KW-1185">Reference proteome</keyword>
<comment type="cofactor">
    <cofactor evidence="1">
        <name>Mg(2+)</name>
        <dbReference type="ChEBI" id="CHEBI:18420"/>
    </cofactor>
</comment>
<evidence type="ECO:0000256" key="2">
    <source>
        <dbReference type="ARBA" id="ARBA00022679"/>
    </source>
</evidence>
<evidence type="ECO:0000256" key="7">
    <source>
        <dbReference type="ARBA" id="ARBA00022842"/>
    </source>
</evidence>
<dbReference type="Gene3D" id="1.20.58.560">
    <property type="match status" value="1"/>
</dbReference>
<dbReference type="Gene3D" id="1.10.3090.10">
    <property type="entry name" value="cca-adding enzyme, domain 2"/>
    <property type="match status" value="1"/>
</dbReference>
<dbReference type="InterPro" id="IPR050264">
    <property type="entry name" value="Bact_CCA-adding_enz_type3_sf"/>
</dbReference>
<proteinExistence type="inferred from homology"/>
<dbReference type="Gene3D" id="1.10.246.80">
    <property type="match status" value="1"/>
</dbReference>
<dbReference type="InterPro" id="IPR002646">
    <property type="entry name" value="PolA_pol_head_dom"/>
</dbReference>
<comment type="similarity">
    <text evidence="9">Belongs to the tRNA nucleotidyltransferase/poly(A) polymerase family.</text>
</comment>
<feature type="domain" description="tRNA nucleotidyltransferase/poly(A) polymerase RNA and SrmB- binding" evidence="11">
    <location>
        <begin position="157"/>
        <end position="191"/>
    </location>
</feature>
<dbReference type="eggNOG" id="COG0617">
    <property type="taxonomic scope" value="Bacteria"/>
</dbReference>
<dbReference type="GO" id="GO:0016779">
    <property type="term" value="F:nucleotidyltransferase activity"/>
    <property type="evidence" value="ECO:0007669"/>
    <property type="project" value="UniProtKB-KW"/>
</dbReference>
<dbReference type="SUPFAM" id="SSF81891">
    <property type="entry name" value="Poly A polymerase C-terminal region-like"/>
    <property type="match status" value="1"/>
</dbReference>
<dbReference type="STRING" id="649639.Bcell_1901"/>
<dbReference type="KEGG" id="bco:Bcell_1901"/>
<dbReference type="AlphaFoldDB" id="E6TZI9"/>
<accession>E6TZI9</accession>
<evidence type="ECO:0000313" key="13">
    <source>
        <dbReference type="EMBL" id="ADU30163.1"/>
    </source>
</evidence>
<keyword evidence="3" id="KW-0819">tRNA processing</keyword>
<dbReference type="Pfam" id="PF01743">
    <property type="entry name" value="PolyA_pol"/>
    <property type="match status" value="1"/>
</dbReference>
<evidence type="ECO:0000313" key="14">
    <source>
        <dbReference type="Proteomes" id="UP000001401"/>
    </source>
</evidence>
<dbReference type="GO" id="GO:0000049">
    <property type="term" value="F:tRNA binding"/>
    <property type="evidence" value="ECO:0007669"/>
    <property type="project" value="TreeGrafter"/>
</dbReference>
<dbReference type="Pfam" id="PF12627">
    <property type="entry name" value="PolyA_pol_RNAbd"/>
    <property type="match status" value="1"/>
</dbReference>
<dbReference type="RefSeq" id="WP_013488499.1">
    <property type="nucleotide sequence ID" value="NC_014829.1"/>
</dbReference>
<dbReference type="OrthoDB" id="9805698at2"/>
<keyword evidence="6" id="KW-0547">Nucleotide-binding</keyword>